<dbReference type="RefSeq" id="WP_310913672.1">
    <property type="nucleotide sequence ID" value="NZ_JAVLVT010000010.1"/>
</dbReference>
<dbReference type="Gene3D" id="3.30.565.10">
    <property type="entry name" value="Histidine kinase-like ATPase, C-terminal domain"/>
    <property type="match status" value="1"/>
</dbReference>
<organism evidence="9 10">
    <name type="scientific">Lipingzhangella rawalii</name>
    <dbReference type="NCBI Taxonomy" id="2055835"/>
    <lineage>
        <taxon>Bacteria</taxon>
        <taxon>Bacillati</taxon>
        <taxon>Actinomycetota</taxon>
        <taxon>Actinomycetes</taxon>
        <taxon>Streptosporangiales</taxon>
        <taxon>Nocardiopsidaceae</taxon>
        <taxon>Lipingzhangella</taxon>
    </lineage>
</organism>
<dbReference type="InterPro" id="IPR005467">
    <property type="entry name" value="His_kinase_dom"/>
</dbReference>
<evidence type="ECO:0000259" key="8">
    <source>
        <dbReference type="PROSITE" id="PS50109"/>
    </source>
</evidence>
<feature type="region of interest" description="Disordered" evidence="7">
    <location>
        <begin position="125"/>
        <end position="386"/>
    </location>
</feature>
<evidence type="ECO:0000256" key="7">
    <source>
        <dbReference type="SAM" id="MobiDB-lite"/>
    </source>
</evidence>
<evidence type="ECO:0000256" key="6">
    <source>
        <dbReference type="ARBA" id="ARBA00023012"/>
    </source>
</evidence>
<dbReference type="PROSITE" id="PS50109">
    <property type="entry name" value="HIS_KIN"/>
    <property type="match status" value="1"/>
</dbReference>
<comment type="caution">
    <text evidence="9">The sequence shown here is derived from an EMBL/GenBank/DDBJ whole genome shotgun (WGS) entry which is preliminary data.</text>
</comment>
<dbReference type="CDD" id="cd00075">
    <property type="entry name" value="HATPase"/>
    <property type="match status" value="1"/>
</dbReference>
<feature type="compositionally biased region" description="Polar residues" evidence="7">
    <location>
        <begin position="138"/>
        <end position="152"/>
    </location>
</feature>
<evidence type="ECO:0000313" key="10">
    <source>
        <dbReference type="Proteomes" id="UP001250214"/>
    </source>
</evidence>
<reference evidence="10" key="1">
    <citation type="submission" date="2023-07" db="EMBL/GenBank/DDBJ databases">
        <title>Novel species in the genus Lipingzhangella isolated from Sambhar Salt Lake.</title>
        <authorList>
            <person name="Jiya N."/>
            <person name="Kajale S."/>
            <person name="Sharma A."/>
        </authorList>
    </citation>
    <scope>NUCLEOTIDE SEQUENCE [LARGE SCALE GENOMIC DNA]</scope>
    <source>
        <strain evidence="10">LS1_29</strain>
    </source>
</reference>
<protein>
    <recommendedName>
        <fullName evidence="2">histidine kinase</fullName>
        <ecNumber evidence="2">2.7.13.3</ecNumber>
    </recommendedName>
</protein>
<keyword evidence="3" id="KW-0597">Phosphoprotein</keyword>
<proteinExistence type="predicted"/>
<keyword evidence="5" id="KW-0418">Kinase</keyword>
<comment type="catalytic activity">
    <reaction evidence="1">
        <text>ATP + protein L-histidine = ADP + protein N-phospho-L-histidine.</text>
        <dbReference type="EC" id="2.7.13.3"/>
    </reaction>
</comment>
<feature type="compositionally biased region" description="Gly residues" evidence="7">
    <location>
        <begin position="369"/>
        <end position="380"/>
    </location>
</feature>
<dbReference type="GO" id="GO:0005524">
    <property type="term" value="F:ATP binding"/>
    <property type="evidence" value="ECO:0007669"/>
    <property type="project" value="UniProtKB-KW"/>
</dbReference>
<dbReference type="PANTHER" id="PTHR44936">
    <property type="entry name" value="SENSOR PROTEIN CREC"/>
    <property type="match status" value="1"/>
</dbReference>
<dbReference type="SUPFAM" id="SSF55874">
    <property type="entry name" value="ATPase domain of HSP90 chaperone/DNA topoisomerase II/histidine kinase"/>
    <property type="match status" value="1"/>
</dbReference>
<dbReference type="PANTHER" id="PTHR44936:SF9">
    <property type="entry name" value="SENSOR PROTEIN CREC"/>
    <property type="match status" value="1"/>
</dbReference>
<dbReference type="Proteomes" id="UP001250214">
    <property type="component" value="Unassembled WGS sequence"/>
</dbReference>
<dbReference type="Pfam" id="PF02518">
    <property type="entry name" value="HATPase_c"/>
    <property type="match status" value="1"/>
</dbReference>
<evidence type="ECO:0000256" key="3">
    <source>
        <dbReference type="ARBA" id="ARBA00022553"/>
    </source>
</evidence>
<keyword evidence="4" id="KW-0808">Transferase</keyword>
<evidence type="ECO:0000313" key="9">
    <source>
        <dbReference type="EMBL" id="MDS1272098.1"/>
    </source>
</evidence>
<feature type="compositionally biased region" description="Low complexity" evidence="7">
    <location>
        <begin position="205"/>
        <end position="233"/>
    </location>
</feature>
<accession>A0ABU2H9Y3</accession>
<keyword evidence="9" id="KW-0547">Nucleotide-binding</keyword>
<gene>
    <name evidence="9" type="ORF">RIF23_17550</name>
</gene>
<evidence type="ECO:0000256" key="2">
    <source>
        <dbReference type="ARBA" id="ARBA00012438"/>
    </source>
</evidence>
<feature type="compositionally biased region" description="Acidic residues" evidence="7">
    <location>
        <begin position="285"/>
        <end position="297"/>
    </location>
</feature>
<feature type="domain" description="Histidine kinase" evidence="8">
    <location>
        <begin position="1"/>
        <end position="117"/>
    </location>
</feature>
<dbReference type="EMBL" id="JAVLVT010000010">
    <property type="protein sequence ID" value="MDS1272098.1"/>
    <property type="molecule type" value="Genomic_DNA"/>
</dbReference>
<keyword evidence="9" id="KW-0067">ATP-binding</keyword>
<evidence type="ECO:0000256" key="5">
    <source>
        <dbReference type="ARBA" id="ARBA00022777"/>
    </source>
</evidence>
<sequence>MFVAEHTADDLSHLLAELLDNALANSAENLQVTVRGRYGDDGTLVLEVADDGIGIPEERLERINAELRQPPRLTEDRLRHMGLYVVGQLAHRHGLRVRLQTRPFSGTSGFVWVPAASVLLRPSRADGAETSPADPTPGSASTAVQDPTQTSAAPVGATDGTGSDDSGRPEPAAATQDELPPLPRRDPGRGAAGLRVIPGEVPGDTAAPATPQTATGGTPSSSGSTPTGGSVPAEEAGGDGETALPQLPRRQPGHSASADAFVPRSGATLADGAGHRPDPAGAMEDNVEEAAEDEEEFVPVRGAPPSGGGDAQAYAERLRAELSGFVAGREEHAAQARAQTADPDTVPETAAASTSEPDAGGHQDHPDGSSGGAGGDGTADGGEEQR</sequence>
<dbReference type="SMART" id="SM00387">
    <property type="entry name" value="HATPase_c"/>
    <property type="match status" value="1"/>
</dbReference>
<dbReference type="InterPro" id="IPR050980">
    <property type="entry name" value="2C_sensor_his_kinase"/>
</dbReference>
<dbReference type="InterPro" id="IPR036890">
    <property type="entry name" value="HATPase_C_sf"/>
</dbReference>
<name>A0ABU2H9Y3_9ACTN</name>
<dbReference type="InterPro" id="IPR003594">
    <property type="entry name" value="HATPase_dom"/>
</dbReference>
<keyword evidence="6" id="KW-0902">Two-component regulatory system</keyword>
<dbReference type="EC" id="2.7.13.3" evidence="2"/>
<evidence type="ECO:0000256" key="1">
    <source>
        <dbReference type="ARBA" id="ARBA00000085"/>
    </source>
</evidence>
<evidence type="ECO:0000256" key="4">
    <source>
        <dbReference type="ARBA" id="ARBA00022679"/>
    </source>
</evidence>
<keyword evidence="10" id="KW-1185">Reference proteome</keyword>